<evidence type="ECO:0000313" key="7">
    <source>
        <dbReference type="EMBL" id="EGR27304.1"/>
    </source>
</evidence>
<dbReference type="GO" id="GO:0031515">
    <property type="term" value="C:tRNA (m1A) methyltransferase complex"/>
    <property type="evidence" value="ECO:0007669"/>
    <property type="project" value="InterPro"/>
</dbReference>
<dbReference type="AlphaFoldDB" id="G0R5E6"/>
<evidence type="ECO:0000256" key="1">
    <source>
        <dbReference type="ARBA" id="ARBA00004123"/>
    </source>
</evidence>
<evidence type="ECO:0000256" key="4">
    <source>
        <dbReference type="ARBA" id="ARBA00022694"/>
    </source>
</evidence>
<dbReference type="GO" id="GO:0005634">
    <property type="term" value="C:nucleus"/>
    <property type="evidence" value="ECO:0007669"/>
    <property type="project" value="UniProtKB-SubCell"/>
</dbReference>
<dbReference type="InterPro" id="IPR029063">
    <property type="entry name" value="SAM-dependent_MTases_sf"/>
</dbReference>
<dbReference type="STRING" id="857967.G0R5E6"/>
<dbReference type="GO" id="GO:0008168">
    <property type="term" value="F:methyltransferase activity"/>
    <property type="evidence" value="ECO:0007669"/>
    <property type="project" value="UniProtKB-KW"/>
</dbReference>
<dbReference type="eggNOG" id="KOG1416">
    <property type="taxonomic scope" value="Eukaryota"/>
</dbReference>
<comment type="similarity">
    <text evidence="2">Belongs to the TRM6/GCD10 family.</text>
</comment>
<evidence type="ECO:0000313" key="8">
    <source>
        <dbReference type="Proteomes" id="UP000008983"/>
    </source>
</evidence>
<evidence type="ECO:0000256" key="2">
    <source>
        <dbReference type="ARBA" id="ARBA00008320"/>
    </source>
</evidence>
<sequence>METEIETQQKVQDCHQIVGYEYNKVFEFSDDKIKYDNKNFNEFYNYEEAFEDEQQIDKDNRNMFADQSVQKLSPEEIEQMKKDESISKKKEKYCFYFTVLKTTPLNVIETLFKENPKLVNLLIVGDFDVLEIITKMNDLLIPNATVIAYSNYLENLIQPSEYMLKLKNYINVRVFDIFMRQYQVLKNRTHPFINMSGFSGYILSAYKVF</sequence>
<evidence type="ECO:0000256" key="3">
    <source>
        <dbReference type="ARBA" id="ARBA00021704"/>
    </source>
</evidence>
<proteinExistence type="inferred from homology"/>
<dbReference type="Pfam" id="PF04189">
    <property type="entry name" value="Gcd10p"/>
    <property type="match status" value="1"/>
</dbReference>
<keyword evidence="8" id="KW-1185">Reference proteome</keyword>
<dbReference type="EMBL" id="GL984369">
    <property type="protein sequence ID" value="EGR27304.1"/>
    <property type="molecule type" value="Genomic_DNA"/>
</dbReference>
<dbReference type="Proteomes" id="UP000008983">
    <property type="component" value="Unassembled WGS sequence"/>
</dbReference>
<dbReference type="GO" id="GO:0030488">
    <property type="term" value="P:tRNA methylation"/>
    <property type="evidence" value="ECO:0007669"/>
    <property type="project" value="InterPro"/>
</dbReference>
<reference evidence="7 8" key="1">
    <citation type="submission" date="2011-07" db="EMBL/GenBank/DDBJ databases">
        <authorList>
            <person name="Coyne R."/>
            <person name="Brami D."/>
            <person name="Johnson J."/>
            <person name="Hostetler J."/>
            <person name="Hannick L."/>
            <person name="Clark T."/>
            <person name="Cassidy-Hanley D."/>
            <person name="Inman J."/>
        </authorList>
    </citation>
    <scope>NUCLEOTIDE SEQUENCE [LARGE SCALE GENOMIC DNA]</scope>
    <source>
        <strain evidence="7 8">G5</strain>
    </source>
</reference>
<dbReference type="PANTHER" id="PTHR12945">
    <property type="entry name" value="TRANSLATION INITIATION FACTOR EIF3-RELATED"/>
    <property type="match status" value="1"/>
</dbReference>
<keyword evidence="4" id="KW-0819">tRNA processing</keyword>
<keyword evidence="7" id="KW-0808">Transferase</keyword>
<dbReference type="OrthoDB" id="10254665at2759"/>
<dbReference type="InParanoid" id="G0R5E6"/>
<keyword evidence="7" id="KW-0489">Methyltransferase</keyword>
<dbReference type="GeneID" id="14903374"/>
<protein>
    <recommendedName>
        <fullName evidence="3">tRNA (adenine(58)-N(1))-methyltransferase non-catalytic subunit TRM6</fullName>
    </recommendedName>
    <alternativeName>
        <fullName evidence="6">tRNA(m1A58)-methyltransferase subunit TRM6</fullName>
    </alternativeName>
</protein>
<name>G0R5E6_ICHMU</name>
<evidence type="ECO:0000256" key="5">
    <source>
        <dbReference type="ARBA" id="ARBA00023242"/>
    </source>
</evidence>
<dbReference type="InterPro" id="IPR017423">
    <property type="entry name" value="TRM6"/>
</dbReference>
<dbReference type="Gene3D" id="3.40.50.150">
    <property type="entry name" value="Vaccinia Virus protein VP39"/>
    <property type="match status" value="1"/>
</dbReference>
<evidence type="ECO:0000256" key="6">
    <source>
        <dbReference type="ARBA" id="ARBA00032319"/>
    </source>
</evidence>
<organism evidence="7 8">
    <name type="scientific">Ichthyophthirius multifiliis</name>
    <name type="common">White spot disease agent</name>
    <name type="synonym">Ich</name>
    <dbReference type="NCBI Taxonomy" id="5932"/>
    <lineage>
        <taxon>Eukaryota</taxon>
        <taxon>Sar</taxon>
        <taxon>Alveolata</taxon>
        <taxon>Ciliophora</taxon>
        <taxon>Intramacronucleata</taxon>
        <taxon>Oligohymenophorea</taxon>
        <taxon>Hymenostomatida</taxon>
        <taxon>Ophryoglenina</taxon>
        <taxon>Ichthyophthirius</taxon>
    </lineage>
</organism>
<dbReference type="PANTHER" id="PTHR12945:SF0">
    <property type="entry name" value="TRNA (ADENINE(58)-N(1))-METHYLTRANSFERASE NON-CATALYTIC SUBUNIT TRM6"/>
    <property type="match status" value="1"/>
</dbReference>
<gene>
    <name evidence="7" type="ORF">IMG5_198120</name>
</gene>
<comment type="subcellular location">
    <subcellularLocation>
        <location evidence="1">Nucleus</location>
    </subcellularLocation>
</comment>
<accession>G0R5E6</accession>
<keyword evidence="5" id="KW-0539">Nucleus</keyword>
<dbReference type="RefSeq" id="XP_004024188.1">
    <property type="nucleotide sequence ID" value="XM_004024139.1"/>
</dbReference>